<proteinExistence type="predicted"/>
<dbReference type="RefSeq" id="WP_203001705.1">
    <property type="nucleotide sequence ID" value="NZ_JAEMEF010000019.1"/>
</dbReference>
<sequence>MKPVKHLLIFSLFTLFSFTAVHKYYVSITQIEYVKDKQSVQIITRIFVDDFEKLLRKRYDKTIVLNDGKDETLIDGYIKKYLLQKLEININNTPKTLAFIGKEYDDDIVYCYLEIENVKAINSFEVKNTVLFDVFPDQKNIVRNNINGKNKTFVLIPEKDKGLLNF</sequence>
<organism evidence="1 2">
    <name type="scientific">Olleya sediminilitoris</name>
    <dbReference type="NCBI Taxonomy" id="2795739"/>
    <lineage>
        <taxon>Bacteria</taxon>
        <taxon>Pseudomonadati</taxon>
        <taxon>Bacteroidota</taxon>
        <taxon>Flavobacteriia</taxon>
        <taxon>Flavobacteriales</taxon>
        <taxon>Flavobacteriaceae</taxon>
    </lineage>
</organism>
<reference evidence="1 2" key="1">
    <citation type="submission" date="2020-12" db="EMBL/GenBank/DDBJ databases">
        <title>Olleya sediminilitoris sp. nov., isolated from a tidal flat.</title>
        <authorList>
            <person name="Park S."/>
            <person name="Yoon J.-H."/>
        </authorList>
    </citation>
    <scope>NUCLEOTIDE SEQUENCE [LARGE SCALE GENOMIC DNA]</scope>
    <source>
        <strain evidence="1 2">YSTF-M6</strain>
    </source>
</reference>
<evidence type="ECO:0000313" key="1">
    <source>
        <dbReference type="EMBL" id="MBL7561205.1"/>
    </source>
</evidence>
<dbReference type="EMBL" id="JAEMEF010000019">
    <property type="protein sequence ID" value="MBL7561205.1"/>
    <property type="molecule type" value="Genomic_DNA"/>
</dbReference>
<protein>
    <submittedName>
        <fullName evidence="1">Peptidase E</fullName>
    </submittedName>
</protein>
<gene>
    <name evidence="1" type="ORF">JAO71_15505</name>
</gene>
<dbReference type="Pfam" id="PF20420">
    <property type="entry name" value="DUF6702"/>
    <property type="match status" value="1"/>
</dbReference>
<evidence type="ECO:0000313" key="2">
    <source>
        <dbReference type="Proteomes" id="UP000605013"/>
    </source>
</evidence>
<accession>A0ABS1WQ11</accession>
<dbReference type="InterPro" id="IPR046525">
    <property type="entry name" value="DUF6702"/>
</dbReference>
<dbReference type="Proteomes" id="UP000605013">
    <property type="component" value="Unassembled WGS sequence"/>
</dbReference>
<keyword evidence="2" id="KW-1185">Reference proteome</keyword>
<name>A0ABS1WQ11_9FLAO</name>
<comment type="caution">
    <text evidence="1">The sequence shown here is derived from an EMBL/GenBank/DDBJ whole genome shotgun (WGS) entry which is preliminary data.</text>
</comment>